<dbReference type="KEGG" id="ppsr:I6J18_22590"/>
<dbReference type="Pfam" id="PF08242">
    <property type="entry name" value="Methyltransf_12"/>
    <property type="match status" value="1"/>
</dbReference>
<dbReference type="EMBL" id="CP068053">
    <property type="protein sequence ID" value="QQT00320.1"/>
    <property type="molecule type" value="Genomic_DNA"/>
</dbReference>
<keyword evidence="2" id="KW-0489">Methyltransferase</keyword>
<keyword evidence="2" id="KW-0808">Transferase</keyword>
<dbReference type="RefSeq" id="WP_040372720.1">
    <property type="nucleotide sequence ID" value="NZ_CP068053.1"/>
</dbReference>
<reference evidence="2 3" key="1">
    <citation type="submission" date="2021-01" db="EMBL/GenBank/DDBJ databases">
        <title>FDA dAtabase for Regulatory Grade micrObial Sequences (FDA-ARGOS): Supporting development and validation of Infectious Disease Dx tests.</title>
        <authorList>
            <person name="Nelson B."/>
            <person name="Plummer A."/>
            <person name="Tallon L."/>
            <person name="Sadzewicz L."/>
            <person name="Zhao X."/>
            <person name="Boylan J."/>
            <person name="Ott S."/>
            <person name="Bowen H."/>
            <person name="Vavikolanu K."/>
            <person name="Mehta A."/>
            <person name="Aluvathingal J."/>
            <person name="Nadendla S."/>
            <person name="Myers T."/>
            <person name="Yan Y."/>
            <person name="Sichtig H."/>
        </authorList>
    </citation>
    <scope>NUCLEOTIDE SEQUENCE [LARGE SCALE GENOMIC DNA]</scope>
    <source>
        <strain evidence="2 3">FDAARGOS_1161</strain>
    </source>
</reference>
<dbReference type="Proteomes" id="UP000595254">
    <property type="component" value="Chromosome"/>
</dbReference>
<dbReference type="CDD" id="cd02440">
    <property type="entry name" value="AdoMet_MTases"/>
    <property type="match status" value="1"/>
</dbReference>
<proteinExistence type="predicted"/>
<feature type="domain" description="Methyltransferase type 12" evidence="1">
    <location>
        <begin position="48"/>
        <end position="145"/>
    </location>
</feature>
<dbReference type="PANTHER" id="PTHR43861">
    <property type="entry name" value="TRANS-ACONITATE 2-METHYLTRANSFERASE-RELATED"/>
    <property type="match status" value="1"/>
</dbReference>
<dbReference type="Gene3D" id="3.40.50.150">
    <property type="entry name" value="Vaccinia Virus protein VP39"/>
    <property type="match status" value="1"/>
</dbReference>
<dbReference type="GO" id="GO:0032259">
    <property type="term" value="P:methylation"/>
    <property type="evidence" value="ECO:0007669"/>
    <property type="project" value="UniProtKB-KW"/>
</dbReference>
<evidence type="ECO:0000259" key="1">
    <source>
        <dbReference type="Pfam" id="PF08242"/>
    </source>
</evidence>
<accession>A0A974NM37</accession>
<dbReference type="PANTHER" id="PTHR43861:SF1">
    <property type="entry name" value="TRANS-ACONITATE 2-METHYLTRANSFERASE"/>
    <property type="match status" value="1"/>
</dbReference>
<evidence type="ECO:0000313" key="3">
    <source>
        <dbReference type="Proteomes" id="UP000595254"/>
    </source>
</evidence>
<gene>
    <name evidence="2" type="ORF">I6J18_22590</name>
</gene>
<dbReference type="InterPro" id="IPR013217">
    <property type="entry name" value="Methyltransf_12"/>
</dbReference>
<dbReference type="AlphaFoldDB" id="A0A974NM37"/>
<dbReference type="GO" id="GO:0008168">
    <property type="term" value="F:methyltransferase activity"/>
    <property type="evidence" value="ECO:0007669"/>
    <property type="project" value="UniProtKB-KW"/>
</dbReference>
<dbReference type="InterPro" id="IPR029063">
    <property type="entry name" value="SAM-dependent_MTases_sf"/>
</dbReference>
<sequence length="201" mass="23126">MLEILAKQFRKPEGLLGKIVGKIMSMDNRKINTWTLNRLQIKPGDIILEIGFGPGAAIEDMFKRQRNLRIDGIDLSHDMLKAASTRNLDALKKKKLRLFEGDLLEIEEDFYQYDKVVSVNNYPLWKDKQNSLKRIFQLMKHNGIIAITVQPREDDASRKKTFAHAHEIEQALYLAGFRNISVKFKKIAPELTVCVTAVCKK</sequence>
<protein>
    <submittedName>
        <fullName evidence="2">Class I SAM-dependent methyltransferase</fullName>
    </submittedName>
</protein>
<keyword evidence="3" id="KW-1185">Reference proteome</keyword>
<dbReference type="SUPFAM" id="SSF53335">
    <property type="entry name" value="S-adenosyl-L-methionine-dependent methyltransferases"/>
    <property type="match status" value="1"/>
</dbReference>
<organism evidence="2 3">
    <name type="scientific">Peribacillus psychrosaccharolyticus</name>
    <name type="common">Bacillus psychrosaccharolyticus</name>
    <dbReference type="NCBI Taxonomy" id="1407"/>
    <lineage>
        <taxon>Bacteria</taxon>
        <taxon>Bacillati</taxon>
        <taxon>Bacillota</taxon>
        <taxon>Bacilli</taxon>
        <taxon>Bacillales</taxon>
        <taxon>Bacillaceae</taxon>
        <taxon>Peribacillus</taxon>
    </lineage>
</organism>
<name>A0A974NM37_PERPY</name>
<evidence type="ECO:0000313" key="2">
    <source>
        <dbReference type="EMBL" id="QQT00320.1"/>
    </source>
</evidence>